<keyword evidence="5 9" id="KW-1133">Transmembrane helix</keyword>
<evidence type="ECO:0000256" key="1">
    <source>
        <dbReference type="ARBA" id="ARBA00004651"/>
    </source>
</evidence>
<organism evidence="10 11">
    <name type="scientific">Ichnoviriform fugitivi</name>
    <dbReference type="NCBI Taxonomy" id="265522"/>
    <lineage>
        <taxon>Viruses</taxon>
        <taxon>Viruses incertae sedis</taxon>
        <taxon>Polydnaviriformidae</taxon>
        <taxon>Ichnoviriform</taxon>
    </lineage>
</organism>
<evidence type="ECO:0000256" key="8">
    <source>
        <dbReference type="ARBA" id="ARBA00023303"/>
    </source>
</evidence>
<dbReference type="RefSeq" id="YP_001031233.1">
    <property type="nucleotide sequence ID" value="NC_008953.1"/>
</dbReference>
<comment type="subcellular location">
    <subcellularLocation>
        <location evidence="1">Cell membrane</location>
        <topology evidence="1">Multi-pass membrane protein</topology>
    </subcellularLocation>
</comment>
<dbReference type="GO" id="GO:0007602">
    <property type="term" value="P:phototransduction"/>
    <property type="evidence" value="ECO:0007669"/>
    <property type="project" value="TreeGrafter"/>
</dbReference>
<dbReference type="PRINTS" id="PR01262">
    <property type="entry name" value="INNEXIN"/>
</dbReference>
<protein>
    <submittedName>
        <fullName evidence="10">Innexin Vnx-b17</fullName>
    </submittedName>
</protein>
<keyword evidence="8" id="KW-0407">Ion channel</keyword>
<evidence type="ECO:0000256" key="3">
    <source>
        <dbReference type="ARBA" id="ARBA00022475"/>
    </source>
</evidence>
<feature type="transmembrane region" description="Helical" evidence="9">
    <location>
        <begin position="22"/>
        <end position="42"/>
    </location>
</feature>
<evidence type="ECO:0000256" key="6">
    <source>
        <dbReference type="ARBA" id="ARBA00023065"/>
    </source>
</evidence>
<keyword evidence="3" id="KW-1003">Cell membrane</keyword>
<evidence type="ECO:0000313" key="10">
    <source>
        <dbReference type="EMBL" id="AAS90271.1"/>
    </source>
</evidence>
<dbReference type="GO" id="GO:0034220">
    <property type="term" value="P:monoatomic ion transmembrane transport"/>
    <property type="evidence" value="ECO:0007669"/>
    <property type="project" value="UniProtKB-KW"/>
</dbReference>
<dbReference type="GO" id="GO:0005243">
    <property type="term" value="F:gap junction channel activity"/>
    <property type="evidence" value="ECO:0007669"/>
    <property type="project" value="TreeGrafter"/>
</dbReference>
<evidence type="ECO:0000256" key="5">
    <source>
        <dbReference type="ARBA" id="ARBA00022989"/>
    </source>
</evidence>
<name>Q6PUP4_9VIRU</name>
<dbReference type="PANTHER" id="PTHR11893">
    <property type="entry name" value="INNEXIN"/>
    <property type="match status" value="1"/>
</dbReference>
<keyword evidence="4 9" id="KW-0812">Transmembrane</keyword>
<dbReference type="GeneID" id="5076289"/>
<reference evidence="10 11" key="1">
    <citation type="journal article" date="2007" name="Virology">
        <title>Shared and species-specific features among ichnovirus genomes.</title>
        <authorList>
            <person name="Tanaka K."/>
            <person name="Lapointe R."/>
            <person name="Barney W.E."/>
            <person name="Makkay A.M."/>
            <person name="Stoltz D."/>
            <person name="Cusson M."/>
            <person name="Webb B.A."/>
        </authorList>
    </citation>
    <scope>NUCLEOTIDE SEQUENCE [LARGE SCALE GENOMIC DNA]</scope>
</reference>
<dbReference type="Pfam" id="PF00876">
    <property type="entry name" value="Innexin"/>
    <property type="match status" value="1"/>
</dbReference>
<keyword evidence="6" id="KW-0406">Ion transport</keyword>
<evidence type="ECO:0000256" key="4">
    <source>
        <dbReference type="ARBA" id="ARBA00022692"/>
    </source>
</evidence>
<evidence type="ECO:0000256" key="9">
    <source>
        <dbReference type="SAM" id="Phobius"/>
    </source>
</evidence>
<feature type="transmembrane region" description="Helical" evidence="9">
    <location>
        <begin position="107"/>
        <end position="129"/>
    </location>
</feature>
<dbReference type="EMBL" id="AY577428">
    <property type="protein sequence ID" value="AAS90271.1"/>
    <property type="molecule type" value="Genomic_DNA"/>
</dbReference>
<dbReference type="InterPro" id="IPR000990">
    <property type="entry name" value="Innexin"/>
</dbReference>
<dbReference type="PROSITE" id="PS51013">
    <property type="entry name" value="PANNEXIN"/>
    <property type="match status" value="1"/>
</dbReference>
<dbReference type="Proteomes" id="UP000204242">
    <property type="component" value="Genome"/>
</dbReference>
<proteinExistence type="predicted"/>
<dbReference type="PANTHER" id="PTHR11893:SF43">
    <property type="entry name" value="INNEXIN INX4-RELATED"/>
    <property type="match status" value="1"/>
</dbReference>
<keyword evidence="2" id="KW-0813">Transport</keyword>
<evidence type="ECO:0000256" key="2">
    <source>
        <dbReference type="ARBA" id="ARBA00022448"/>
    </source>
</evidence>
<evidence type="ECO:0000313" key="11">
    <source>
        <dbReference type="Proteomes" id="UP000204242"/>
    </source>
</evidence>
<feature type="transmembrane region" description="Helical" evidence="9">
    <location>
        <begin position="267"/>
        <end position="294"/>
    </location>
</feature>
<accession>Q6PUP4</accession>
<dbReference type="KEGG" id="vg:5076289"/>
<dbReference type="GO" id="GO:0005886">
    <property type="term" value="C:plasma membrane"/>
    <property type="evidence" value="ECO:0007669"/>
    <property type="project" value="UniProtKB-SubCell"/>
</dbReference>
<keyword evidence="7 9" id="KW-0472">Membrane</keyword>
<evidence type="ECO:0000256" key="7">
    <source>
        <dbReference type="ARBA" id="ARBA00023136"/>
    </source>
</evidence>
<sequence>MRNLINAVKGLIKLPTVSIDNVFFRLHYQFTVIILIAFSLLVTSRQYFGKLIDCHFPDYPYGSLNDFCSVQPTYLEVIGTTHDVISPISPHQVRTSNQQREIKYYGYYQWVFIVLFIQAVFFSIPQYIWKVCEGGKMKTLAHDLTSPFLSKECITEKVDHLMDYFFMQLHAQNSYAYKYFGCELLNFVNVVAQICFMNAFIGEDFLLYGIYVTFFNQEAAHPNMTNPMKRVFPTITRCTFHKYGPSGSLENYEGLCILPENVVNEKIYIFLWFWFYVLAIISGIVVLYRIALLASPALRLYMFRKTCLMNFPDDVQLVHEQLQIGDWLLVHGLWKNTNPMIYKELITRIAHRIRFDV</sequence>